<comment type="caution">
    <text evidence="4">The sequence shown here is derived from an EMBL/GenBank/DDBJ whole genome shotgun (WGS) entry which is preliminary data.</text>
</comment>
<keyword evidence="1 4" id="KW-0489">Methyltransferase</keyword>
<reference evidence="4 5" key="1">
    <citation type="journal article" date="2018" name="Int. J. Syst. Evol. Microbiol.">
        <title>Bifidobacterium catulorum sp. nov., a novel taxon from the faeces of the baby common marmoset (Callithrix jacchus).</title>
        <authorList>
            <person name="Modesto M."/>
            <person name="Michelini S."/>
            <person name="Oki K."/>
            <person name="Biavati B."/>
            <person name="Watanabe K."/>
            <person name="Mattarelli P."/>
        </authorList>
    </citation>
    <scope>NUCLEOTIDE SEQUENCE [LARGE SCALE GENOMIC DNA]</scope>
    <source>
        <strain evidence="4 5">MRM 8.19</strain>
    </source>
</reference>
<protein>
    <submittedName>
        <fullName evidence="4">Methyltransferase</fullName>
    </submittedName>
</protein>
<evidence type="ECO:0000256" key="2">
    <source>
        <dbReference type="ARBA" id="ARBA00022679"/>
    </source>
</evidence>
<dbReference type="GO" id="GO:0032259">
    <property type="term" value="P:methylation"/>
    <property type="evidence" value="ECO:0007669"/>
    <property type="project" value="UniProtKB-KW"/>
</dbReference>
<dbReference type="AlphaFoldDB" id="A0A2U2MRI0"/>
<name>A0A2U2MRI0_9BIFI</name>
<evidence type="ECO:0000256" key="3">
    <source>
        <dbReference type="ARBA" id="ARBA00022691"/>
    </source>
</evidence>
<dbReference type="InterPro" id="IPR002935">
    <property type="entry name" value="SAM_O-MeTrfase"/>
</dbReference>
<evidence type="ECO:0000313" key="4">
    <source>
        <dbReference type="EMBL" id="PWG59467.1"/>
    </source>
</evidence>
<organism evidence="4 5">
    <name type="scientific">Bifidobacterium catulorum</name>
    <dbReference type="NCBI Taxonomy" id="1630173"/>
    <lineage>
        <taxon>Bacteria</taxon>
        <taxon>Bacillati</taxon>
        <taxon>Actinomycetota</taxon>
        <taxon>Actinomycetes</taxon>
        <taxon>Bifidobacteriales</taxon>
        <taxon>Bifidobacteriaceae</taxon>
        <taxon>Bifidobacterium</taxon>
    </lineage>
</organism>
<dbReference type="Gene3D" id="3.40.50.150">
    <property type="entry name" value="Vaccinia Virus protein VP39"/>
    <property type="match status" value="1"/>
</dbReference>
<dbReference type="EMBL" id="QFFN01000021">
    <property type="protein sequence ID" value="PWG59467.1"/>
    <property type="molecule type" value="Genomic_DNA"/>
</dbReference>
<dbReference type="SUPFAM" id="SSF53335">
    <property type="entry name" value="S-adenosyl-L-methionine-dependent methyltransferases"/>
    <property type="match status" value="1"/>
</dbReference>
<proteinExistence type="predicted"/>
<dbReference type="Pfam" id="PF01596">
    <property type="entry name" value="Methyltransf_3"/>
    <property type="match status" value="1"/>
</dbReference>
<accession>A0A2U2MRI0</accession>
<keyword evidence="2 4" id="KW-0808">Transferase</keyword>
<gene>
    <name evidence="4" type="ORF">DF200_07655</name>
</gene>
<dbReference type="InterPro" id="IPR029063">
    <property type="entry name" value="SAM-dependent_MTases_sf"/>
</dbReference>
<keyword evidence="5" id="KW-1185">Reference proteome</keyword>
<sequence length="268" mass="29094">MPVRARLLNALSERHRRGRGTVADDSEGRCGQGGAAVTMNRREFTNIAKGWEFIENAALVNESDDLTRLREQAGETGFTPGSASQADFLAFEARQLDARSVIILGTGAIMESLHLMAGLDRLPDADARQLTVVDSLAAGASAIREIISGMRFDVRLRIVNAKADVFLPRLNDDDYDLVIISGDEQNYADAYDQAHRLLRAGGVLMLCDALALENADSRGGLLNPSDRCGKATRMRQLIDFAMADERFSSSVVPIGTGMILSLKLPEQA</sequence>
<dbReference type="PROSITE" id="PS51682">
    <property type="entry name" value="SAM_OMT_I"/>
    <property type="match status" value="1"/>
</dbReference>
<dbReference type="GO" id="GO:0008171">
    <property type="term" value="F:O-methyltransferase activity"/>
    <property type="evidence" value="ECO:0007669"/>
    <property type="project" value="InterPro"/>
</dbReference>
<evidence type="ECO:0000313" key="5">
    <source>
        <dbReference type="Proteomes" id="UP000245753"/>
    </source>
</evidence>
<dbReference type="Proteomes" id="UP000245753">
    <property type="component" value="Unassembled WGS sequence"/>
</dbReference>
<evidence type="ECO:0000256" key="1">
    <source>
        <dbReference type="ARBA" id="ARBA00022603"/>
    </source>
</evidence>
<keyword evidence="3" id="KW-0949">S-adenosyl-L-methionine</keyword>